<evidence type="ECO:0000313" key="8">
    <source>
        <dbReference type="EMBL" id="HIQ81218.1"/>
    </source>
</evidence>
<dbReference type="CDD" id="cd02540">
    <property type="entry name" value="GT2_GlmU_N_bac"/>
    <property type="match status" value="1"/>
</dbReference>
<comment type="catalytic activity">
    <reaction evidence="4">
        <text>alpha-D-glucosamine 1-phosphate + acetyl-CoA = N-acetyl-alpha-D-glucosamine 1-phosphate + CoA + H(+)</text>
        <dbReference type="Rhea" id="RHEA:13725"/>
        <dbReference type="ChEBI" id="CHEBI:15378"/>
        <dbReference type="ChEBI" id="CHEBI:57287"/>
        <dbReference type="ChEBI" id="CHEBI:57288"/>
        <dbReference type="ChEBI" id="CHEBI:57776"/>
        <dbReference type="ChEBI" id="CHEBI:58516"/>
        <dbReference type="EC" id="2.3.1.157"/>
    </reaction>
</comment>
<dbReference type="InterPro" id="IPR029044">
    <property type="entry name" value="Nucleotide-diphossugar_trans"/>
</dbReference>
<dbReference type="Pfam" id="PF00483">
    <property type="entry name" value="NTP_transferase"/>
    <property type="match status" value="1"/>
</dbReference>
<comment type="catalytic activity">
    <reaction evidence="5">
        <text>N-acetyl-alpha-D-glucosamine 1-phosphate + UTP + H(+) = UDP-N-acetyl-alpha-D-glucosamine + diphosphate</text>
        <dbReference type="Rhea" id="RHEA:13509"/>
        <dbReference type="ChEBI" id="CHEBI:15378"/>
        <dbReference type="ChEBI" id="CHEBI:33019"/>
        <dbReference type="ChEBI" id="CHEBI:46398"/>
        <dbReference type="ChEBI" id="CHEBI:57705"/>
        <dbReference type="ChEBI" id="CHEBI:57776"/>
        <dbReference type="EC" id="2.7.7.23"/>
    </reaction>
</comment>
<gene>
    <name evidence="8" type="ORF">IAD32_08065</name>
</gene>
<name>A0A9D1CV48_9FIRM</name>
<dbReference type="EMBL" id="DVFW01000042">
    <property type="protein sequence ID" value="HIQ81218.1"/>
    <property type="molecule type" value="Genomic_DNA"/>
</dbReference>
<dbReference type="InterPro" id="IPR050065">
    <property type="entry name" value="GlmU-like"/>
</dbReference>
<comment type="function">
    <text evidence="6">Catalyzes the last two sequential reactions in the de novo biosynthetic pathway for UDP-N-acetylglucosamine (UDP-GlcNAc). The C-terminal domain catalyzes the transfer of acetyl group from acetyl coenzyme A to glucosamine-1-phosphate (GlcN-1-P) to produce N-acetylglucosamine-1-phosphate (GlcNAc-1-P), which is converted into UDP-GlcNAc by the transfer of uridine 5-monophosphate (from uridine 5-triphosphate), a reaction catalyzed by the N-terminal domain.</text>
</comment>
<keyword evidence="1 8" id="KW-0808">Transferase</keyword>
<reference evidence="8" key="2">
    <citation type="journal article" date="2021" name="PeerJ">
        <title>Extensive microbial diversity within the chicken gut microbiome revealed by metagenomics and culture.</title>
        <authorList>
            <person name="Gilroy R."/>
            <person name="Ravi A."/>
            <person name="Getino M."/>
            <person name="Pursley I."/>
            <person name="Horton D.L."/>
            <person name="Alikhan N.F."/>
            <person name="Baker D."/>
            <person name="Gharbi K."/>
            <person name="Hall N."/>
            <person name="Watson M."/>
            <person name="Adriaenssens E.M."/>
            <person name="Foster-Nyarko E."/>
            <person name="Jarju S."/>
            <person name="Secka A."/>
            <person name="Antonio M."/>
            <person name="Oren A."/>
            <person name="Chaudhuri R.R."/>
            <person name="La Ragione R."/>
            <person name="Hildebrand F."/>
            <person name="Pallen M.J."/>
        </authorList>
    </citation>
    <scope>NUCLEOTIDE SEQUENCE</scope>
    <source>
        <strain evidence="8">ChiSjej1B19-3389</strain>
    </source>
</reference>
<keyword evidence="2" id="KW-0548">Nucleotidyltransferase</keyword>
<evidence type="ECO:0000256" key="6">
    <source>
        <dbReference type="ARBA" id="ARBA00049628"/>
    </source>
</evidence>
<feature type="domain" description="Nucleotidyl transferase" evidence="7">
    <location>
        <begin position="6"/>
        <end position="222"/>
    </location>
</feature>
<dbReference type="PANTHER" id="PTHR43584:SF3">
    <property type="entry name" value="BIFUNCTIONAL PROTEIN GLMU"/>
    <property type="match status" value="1"/>
</dbReference>
<reference evidence="8" key="1">
    <citation type="submission" date="2020-10" db="EMBL/GenBank/DDBJ databases">
        <authorList>
            <person name="Gilroy R."/>
        </authorList>
    </citation>
    <scope>NUCLEOTIDE SEQUENCE</scope>
    <source>
        <strain evidence="8">ChiSjej1B19-3389</strain>
    </source>
</reference>
<proteinExistence type="predicted"/>
<dbReference type="AlphaFoldDB" id="A0A9D1CV48"/>
<organism evidence="8 9">
    <name type="scientific">Candidatus Scatavimonas merdigallinarum</name>
    <dbReference type="NCBI Taxonomy" id="2840914"/>
    <lineage>
        <taxon>Bacteria</taxon>
        <taxon>Bacillati</taxon>
        <taxon>Bacillota</taxon>
        <taxon>Clostridia</taxon>
        <taxon>Eubacteriales</taxon>
        <taxon>Oscillospiraceae</taxon>
        <taxon>Oscillospiraceae incertae sedis</taxon>
        <taxon>Candidatus Scatavimonas</taxon>
    </lineage>
</organism>
<evidence type="ECO:0000313" key="9">
    <source>
        <dbReference type="Proteomes" id="UP000886787"/>
    </source>
</evidence>
<dbReference type="SUPFAM" id="SSF53448">
    <property type="entry name" value="Nucleotide-diphospho-sugar transferases"/>
    <property type="match status" value="1"/>
</dbReference>
<dbReference type="GO" id="GO:0019134">
    <property type="term" value="F:glucosamine-1-phosphate N-acetyltransferase activity"/>
    <property type="evidence" value="ECO:0007669"/>
    <property type="project" value="UniProtKB-EC"/>
</dbReference>
<dbReference type="GO" id="GO:0003977">
    <property type="term" value="F:UDP-N-acetylglucosamine diphosphorylase activity"/>
    <property type="evidence" value="ECO:0007669"/>
    <property type="project" value="UniProtKB-EC"/>
</dbReference>
<dbReference type="Gene3D" id="3.90.550.10">
    <property type="entry name" value="Spore Coat Polysaccharide Biosynthesis Protein SpsA, Chain A"/>
    <property type="match status" value="1"/>
</dbReference>
<evidence type="ECO:0000259" key="7">
    <source>
        <dbReference type="Pfam" id="PF00483"/>
    </source>
</evidence>
<protein>
    <submittedName>
        <fullName evidence="8">NTP transferase domain-containing protein</fullName>
    </submittedName>
</protein>
<evidence type="ECO:0000256" key="2">
    <source>
        <dbReference type="ARBA" id="ARBA00022695"/>
    </source>
</evidence>
<dbReference type="Proteomes" id="UP000886787">
    <property type="component" value="Unassembled WGS sequence"/>
</dbReference>
<accession>A0A9D1CV48</accession>
<comment type="caution">
    <text evidence="8">The sequence shown here is derived from an EMBL/GenBank/DDBJ whole genome shotgun (WGS) entry which is preliminary data.</text>
</comment>
<keyword evidence="3" id="KW-0012">Acyltransferase</keyword>
<dbReference type="PANTHER" id="PTHR43584">
    <property type="entry name" value="NUCLEOTIDYL TRANSFERASE"/>
    <property type="match status" value="1"/>
</dbReference>
<evidence type="ECO:0000256" key="4">
    <source>
        <dbReference type="ARBA" id="ARBA00048247"/>
    </source>
</evidence>
<evidence type="ECO:0000256" key="5">
    <source>
        <dbReference type="ARBA" id="ARBA00048493"/>
    </source>
</evidence>
<evidence type="ECO:0000256" key="1">
    <source>
        <dbReference type="ARBA" id="ARBA00022679"/>
    </source>
</evidence>
<dbReference type="InterPro" id="IPR005835">
    <property type="entry name" value="NTP_transferase_dom"/>
</dbReference>
<evidence type="ECO:0000256" key="3">
    <source>
        <dbReference type="ARBA" id="ARBA00023315"/>
    </source>
</evidence>
<sequence>MSQQCAVILAGGEGTRMRSQKPKTLSMVLEKPMLQWVLDALKESGIDRICIVTGYKHECIDAYIKTLPYPLETVFQSERLGTGHAVMTAKDFLQKNGGGDVVVLNGDAPFINGETIRDAYALHKKKQSSATVISANVDDPSGYGRIIRDNHTGTLRAVVEQKDTDGKTALIREVNSGAYWFHIDALLEVLGDITTNNNAREYYLPDALKLLLQKGKTVQAFTAPCADAVLGANDPQQLAELNRLAEKKYGSLHV</sequence>